<evidence type="ECO:0000256" key="1">
    <source>
        <dbReference type="ARBA" id="ARBA00023015"/>
    </source>
</evidence>
<evidence type="ECO:0000256" key="3">
    <source>
        <dbReference type="ARBA" id="ARBA00023163"/>
    </source>
</evidence>
<dbReference type="GO" id="GO:0003677">
    <property type="term" value="F:DNA binding"/>
    <property type="evidence" value="ECO:0007669"/>
    <property type="project" value="UniProtKB-UniRule"/>
</dbReference>
<keyword evidence="2 4" id="KW-0238">DNA-binding</keyword>
<proteinExistence type="predicted"/>
<reference evidence="7 8" key="1">
    <citation type="submission" date="2019-09" db="EMBL/GenBank/DDBJ databases">
        <title>Pimelobacter sp. isolated from Paulinella.</title>
        <authorList>
            <person name="Jeong S.E."/>
        </authorList>
    </citation>
    <scope>NUCLEOTIDE SEQUENCE [LARGE SCALE GENOMIC DNA]</scope>
    <source>
        <strain evidence="7 8">Pch-N</strain>
    </source>
</reference>
<organism evidence="7 8">
    <name type="scientific">Nocardioides simplex</name>
    <name type="common">Arthrobacter simplex</name>
    <dbReference type="NCBI Taxonomy" id="2045"/>
    <lineage>
        <taxon>Bacteria</taxon>
        <taxon>Bacillati</taxon>
        <taxon>Actinomycetota</taxon>
        <taxon>Actinomycetes</taxon>
        <taxon>Propionibacteriales</taxon>
        <taxon>Nocardioidaceae</taxon>
        <taxon>Pimelobacter</taxon>
    </lineage>
</organism>
<evidence type="ECO:0000313" key="8">
    <source>
        <dbReference type="Proteomes" id="UP000449906"/>
    </source>
</evidence>
<dbReference type="Pfam" id="PF00440">
    <property type="entry name" value="TetR_N"/>
    <property type="match status" value="1"/>
</dbReference>
<dbReference type="InterPro" id="IPR004111">
    <property type="entry name" value="Repressor_TetR_C"/>
</dbReference>
<evidence type="ECO:0000313" key="7">
    <source>
        <dbReference type="EMBL" id="KAB2812548.1"/>
    </source>
</evidence>
<name>A0A7J5E2V0_NOCSI</name>
<gene>
    <name evidence="7" type="ORF">F9L07_12390</name>
</gene>
<dbReference type="RefSeq" id="WP_151579899.1">
    <property type="nucleotide sequence ID" value="NZ_WBVM01000001.1"/>
</dbReference>
<feature type="DNA-binding region" description="H-T-H motif" evidence="4">
    <location>
        <begin position="66"/>
        <end position="85"/>
    </location>
</feature>
<evidence type="ECO:0000256" key="4">
    <source>
        <dbReference type="PROSITE-ProRule" id="PRU00335"/>
    </source>
</evidence>
<dbReference type="SUPFAM" id="SSF46689">
    <property type="entry name" value="Homeodomain-like"/>
    <property type="match status" value="1"/>
</dbReference>
<evidence type="ECO:0000259" key="6">
    <source>
        <dbReference type="PROSITE" id="PS50977"/>
    </source>
</evidence>
<keyword evidence="1" id="KW-0805">Transcription regulation</keyword>
<dbReference type="InterPro" id="IPR009057">
    <property type="entry name" value="Homeodomain-like_sf"/>
</dbReference>
<dbReference type="SUPFAM" id="SSF48498">
    <property type="entry name" value="Tetracyclin repressor-like, C-terminal domain"/>
    <property type="match status" value="1"/>
</dbReference>
<keyword evidence="3" id="KW-0804">Transcription</keyword>
<accession>A0A7J5E2V0</accession>
<dbReference type="AlphaFoldDB" id="A0A7J5E2V0"/>
<comment type="caution">
    <text evidence="7">The sequence shown here is derived from an EMBL/GenBank/DDBJ whole genome shotgun (WGS) entry which is preliminary data.</text>
</comment>
<feature type="compositionally biased region" description="Low complexity" evidence="5">
    <location>
        <begin position="13"/>
        <end position="33"/>
    </location>
</feature>
<dbReference type="InterPro" id="IPR001647">
    <property type="entry name" value="HTH_TetR"/>
</dbReference>
<dbReference type="GO" id="GO:0045892">
    <property type="term" value="P:negative regulation of DNA-templated transcription"/>
    <property type="evidence" value="ECO:0007669"/>
    <property type="project" value="InterPro"/>
</dbReference>
<dbReference type="PROSITE" id="PS50977">
    <property type="entry name" value="HTH_TETR_2"/>
    <property type="match status" value="1"/>
</dbReference>
<evidence type="ECO:0000256" key="2">
    <source>
        <dbReference type="ARBA" id="ARBA00023125"/>
    </source>
</evidence>
<dbReference type="InterPro" id="IPR036271">
    <property type="entry name" value="Tet_transcr_reg_TetR-rel_C_sf"/>
</dbReference>
<feature type="domain" description="HTH tetR-type" evidence="6">
    <location>
        <begin position="43"/>
        <end position="103"/>
    </location>
</feature>
<dbReference type="Pfam" id="PF02909">
    <property type="entry name" value="TetR_C_1"/>
    <property type="match status" value="1"/>
</dbReference>
<dbReference type="Gene3D" id="1.10.10.60">
    <property type="entry name" value="Homeodomain-like"/>
    <property type="match status" value="1"/>
</dbReference>
<dbReference type="EMBL" id="WBVM01000001">
    <property type="protein sequence ID" value="KAB2812548.1"/>
    <property type="molecule type" value="Genomic_DNA"/>
</dbReference>
<protein>
    <submittedName>
        <fullName evidence="7">TetR/AcrR family transcriptional regulator</fullName>
    </submittedName>
</protein>
<sequence>MAAAPGRGDTSVTAGATRARGTARAGAARAGAARAGGGRRRASHSLEAVIGEAVALLDEAGEPALTFRALAARLGGGVASIYWYVANKDELLDRATDHVLAGVLVDTEGFTGSPDPIDDLRAIAVSLFGTIVERPWLAAYFMRDTATQPNGLLLYERMGQQVLRLGLTPRQSFHAVSAVLGFVIGIAADLGQQPPQEVLDGKVTRDDFLARYAAEWRALDPAAYPFLHVVVDEFADHDDADQFRAGLDLLLAGLRLQAQNAG</sequence>
<feature type="region of interest" description="Disordered" evidence="5">
    <location>
        <begin position="1"/>
        <end position="38"/>
    </location>
</feature>
<dbReference type="Proteomes" id="UP000449906">
    <property type="component" value="Unassembled WGS sequence"/>
</dbReference>
<dbReference type="Gene3D" id="1.10.357.10">
    <property type="entry name" value="Tetracycline Repressor, domain 2"/>
    <property type="match status" value="1"/>
</dbReference>
<evidence type="ECO:0000256" key="5">
    <source>
        <dbReference type="SAM" id="MobiDB-lite"/>
    </source>
</evidence>